<sequence length="399" mass="45357">MKIGIIKPDYKINGGFEVVINHIKEELERIGHQVDIVYVDATERSTNNIPFPVSNDEYEQNVEFFNYINYFWKYMKMDLSLYDTVISTQPPSFAIQHPKHIALFYHHSKVHYDLSELIQEVGLNKPFHLKAQEVIREIDSISLSKVSTILAGSKTIKQRIAKYNNLSTNVDLFYAGIDNDIYNYNGPVSYQSPIVVGRHEFPKRPELFVKAMKKVPGVQGRIIGEGGRTDDLRKIDQLLTYAAKQEMEISDEVVWKRMSNGSFTNEHLDILHKSQKTHLKSNVIFTGRVSKEELFKEYANALCVVCPAYEEDYGLTAIEAMSFKKPVIACTDGGGYAELIKDGVNGFLVEPNSTALAEAIYKLASNPDLAKQMGVNAYETSRLYSWKNAMRTISETIIK</sequence>
<feature type="domain" description="Glycosyl transferase family 1" evidence="1">
    <location>
        <begin position="273"/>
        <end position="379"/>
    </location>
</feature>
<dbReference type="InterPro" id="IPR001296">
    <property type="entry name" value="Glyco_trans_1"/>
</dbReference>
<accession>A0ABX3GIH0</accession>
<dbReference type="PANTHER" id="PTHR12526:SF625">
    <property type="entry name" value="PHOSPHATIDYLINOSITOL GLYCAN-CLASS A"/>
    <property type="match status" value="1"/>
</dbReference>
<evidence type="ECO:0000313" key="3">
    <source>
        <dbReference type="Proteomes" id="UP000187158"/>
    </source>
</evidence>
<dbReference type="Pfam" id="PF00534">
    <property type="entry name" value="Glycos_transf_1"/>
    <property type="match status" value="1"/>
</dbReference>
<gene>
    <name evidence="2" type="ORF">BSO21_22335</name>
</gene>
<evidence type="ECO:0000259" key="1">
    <source>
        <dbReference type="Pfam" id="PF00534"/>
    </source>
</evidence>
<dbReference type="CDD" id="cd03801">
    <property type="entry name" value="GT4_PimA-like"/>
    <property type="match status" value="1"/>
</dbReference>
<proteinExistence type="predicted"/>
<reference evidence="2 3" key="1">
    <citation type="submission" date="2016-11" db="EMBL/GenBank/DDBJ databases">
        <title>Paenibacillus species isolates.</title>
        <authorList>
            <person name="Beno S.M."/>
        </authorList>
    </citation>
    <scope>NUCLEOTIDE SEQUENCE [LARGE SCALE GENOMIC DNA]</scope>
    <source>
        <strain evidence="2 3">FSL H7-0433</strain>
    </source>
</reference>
<dbReference type="PANTHER" id="PTHR12526">
    <property type="entry name" value="GLYCOSYLTRANSFERASE"/>
    <property type="match status" value="1"/>
</dbReference>
<protein>
    <recommendedName>
        <fullName evidence="1">Glycosyl transferase family 1 domain-containing protein</fullName>
    </recommendedName>
</protein>
<dbReference type="Gene3D" id="3.40.50.2000">
    <property type="entry name" value="Glycogen Phosphorylase B"/>
    <property type="match status" value="2"/>
</dbReference>
<dbReference type="Proteomes" id="UP000187158">
    <property type="component" value="Unassembled WGS sequence"/>
</dbReference>
<organism evidence="2 3">
    <name type="scientific">Paenibacillus odorifer</name>
    <dbReference type="NCBI Taxonomy" id="189426"/>
    <lineage>
        <taxon>Bacteria</taxon>
        <taxon>Bacillati</taxon>
        <taxon>Bacillota</taxon>
        <taxon>Bacilli</taxon>
        <taxon>Bacillales</taxon>
        <taxon>Paenibacillaceae</taxon>
        <taxon>Paenibacillus</taxon>
    </lineage>
</organism>
<keyword evidence="3" id="KW-1185">Reference proteome</keyword>
<comment type="caution">
    <text evidence="2">The sequence shown here is derived from an EMBL/GenBank/DDBJ whole genome shotgun (WGS) entry which is preliminary data.</text>
</comment>
<dbReference type="EMBL" id="MPVP01000177">
    <property type="protein sequence ID" value="OMD23230.1"/>
    <property type="molecule type" value="Genomic_DNA"/>
</dbReference>
<evidence type="ECO:0000313" key="2">
    <source>
        <dbReference type="EMBL" id="OMD23230.1"/>
    </source>
</evidence>
<dbReference type="RefSeq" id="WP_076219766.1">
    <property type="nucleotide sequence ID" value="NZ_MPVM01000005.1"/>
</dbReference>
<name>A0ABX3GIH0_9BACL</name>
<dbReference type="SUPFAM" id="SSF53756">
    <property type="entry name" value="UDP-Glycosyltransferase/glycogen phosphorylase"/>
    <property type="match status" value="1"/>
</dbReference>